<sequence>MTREQQLAEWKRQRDAAAAAQRKQEKPQRPKTPTAPKTPPVQRARAVSTTTTTPRSSRQPIAEQRRKTMTAFSAKKGTRDAASSERRIDARRQLTTSAAAATAAQTLTAEPPAPSQQQIQVQQHEDHDACDTMCDSQDPQNQEAQGRDSFDPDSNLRERYYGVEYDPERYKAGGEEVVMMSQHQRGIDAAGQHKSFDEDVGLDKENGPHVSDEYPLSNSTSGSQRSSSSSSSSCKASRSGSSSSSSSNSTSSRSKDDVEMPMAEDVNTRAANHDEGHDEDVVGTHLDLSDVFDSDHDEELAMLDELVPMMESYVHADDAFCTQKDEDIANELEALGDGANADGAANTQVDASILFEGEATHITNEGEDASEVTESEHAVHAAANDESVPGASELMEDEHAEDADVNEDSATAAEPTSLSAQEEALSENIEPMAHKTDQDHVSAPATEESETVAPVGVWVC</sequence>
<protein>
    <submittedName>
        <fullName evidence="2">Uncharacterized protein</fullName>
    </submittedName>
</protein>
<feature type="compositionally biased region" description="Basic and acidic residues" evidence="1">
    <location>
        <begin position="194"/>
        <end position="212"/>
    </location>
</feature>
<reference evidence="2" key="3">
    <citation type="submission" date="2015-02" db="UniProtKB">
        <authorList>
            <consortium name="EnsemblProtists"/>
        </authorList>
    </citation>
    <scope>IDENTIFICATION</scope>
    <source>
        <strain evidence="2">DAOM BR144</strain>
    </source>
</reference>
<evidence type="ECO:0000313" key="2">
    <source>
        <dbReference type="EnsemblProtists" id="PYU1_T006022"/>
    </source>
</evidence>
<feature type="compositionally biased region" description="Low complexity" evidence="1">
    <location>
        <begin position="217"/>
        <end position="252"/>
    </location>
</feature>
<feature type="compositionally biased region" description="Low complexity" evidence="1">
    <location>
        <begin position="31"/>
        <end position="60"/>
    </location>
</feature>
<evidence type="ECO:0000256" key="1">
    <source>
        <dbReference type="SAM" id="MobiDB-lite"/>
    </source>
</evidence>
<feature type="compositionally biased region" description="Basic and acidic residues" evidence="1">
    <location>
        <begin position="77"/>
        <end position="92"/>
    </location>
</feature>
<feature type="compositionally biased region" description="Low complexity" evidence="1">
    <location>
        <begin position="93"/>
        <end position="109"/>
    </location>
</feature>
<dbReference type="InParanoid" id="K3WM30"/>
<dbReference type="AlphaFoldDB" id="K3WM30"/>
<dbReference type="EnsemblProtists" id="PYU1_T006022">
    <property type="protein sequence ID" value="PYU1_T006022"/>
    <property type="gene ID" value="PYU1_G006010"/>
</dbReference>
<dbReference type="VEuPathDB" id="FungiDB:PYU1_G006010"/>
<feature type="compositionally biased region" description="Polar residues" evidence="1">
    <location>
        <begin position="134"/>
        <end position="144"/>
    </location>
</feature>
<dbReference type="HOGENOM" id="CLU_595156_0_0_1"/>
<organism evidence="2 3">
    <name type="scientific">Globisporangium ultimum (strain ATCC 200006 / CBS 805.95 / DAOM BR144)</name>
    <name type="common">Pythium ultimum</name>
    <dbReference type="NCBI Taxonomy" id="431595"/>
    <lineage>
        <taxon>Eukaryota</taxon>
        <taxon>Sar</taxon>
        <taxon>Stramenopiles</taxon>
        <taxon>Oomycota</taxon>
        <taxon>Peronosporomycetes</taxon>
        <taxon>Pythiales</taxon>
        <taxon>Pythiaceae</taxon>
        <taxon>Globisporangium</taxon>
    </lineage>
</organism>
<proteinExistence type="predicted"/>
<feature type="compositionally biased region" description="Basic and acidic residues" evidence="1">
    <location>
        <begin position="145"/>
        <end position="174"/>
    </location>
</feature>
<dbReference type="EMBL" id="GL376625">
    <property type="status" value="NOT_ANNOTATED_CDS"/>
    <property type="molecule type" value="Genomic_DNA"/>
</dbReference>
<feature type="region of interest" description="Disordered" evidence="1">
    <location>
        <begin position="366"/>
        <end position="460"/>
    </location>
</feature>
<reference evidence="3" key="2">
    <citation type="submission" date="2010-04" db="EMBL/GenBank/DDBJ databases">
        <authorList>
            <person name="Buell R."/>
            <person name="Hamilton J."/>
            <person name="Hostetler J."/>
        </authorList>
    </citation>
    <scope>NUCLEOTIDE SEQUENCE [LARGE SCALE GENOMIC DNA]</scope>
    <source>
        <strain evidence="3">DAOM:BR144</strain>
    </source>
</reference>
<accession>K3WM30</accession>
<keyword evidence="3" id="KW-1185">Reference proteome</keyword>
<dbReference type="Proteomes" id="UP000019132">
    <property type="component" value="Unassembled WGS sequence"/>
</dbReference>
<feature type="region of interest" description="Disordered" evidence="1">
    <location>
        <begin position="1"/>
        <end position="260"/>
    </location>
</feature>
<evidence type="ECO:0000313" key="3">
    <source>
        <dbReference type="Proteomes" id="UP000019132"/>
    </source>
</evidence>
<reference evidence="3" key="1">
    <citation type="journal article" date="2010" name="Genome Biol.">
        <title>Genome sequence of the necrotrophic plant pathogen Pythium ultimum reveals original pathogenicity mechanisms and effector repertoire.</title>
        <authorList>
            <person name="Levesque C.A."/>
            <person name="Brouwer H."/>
            <person name="Cano L."/>
            <person name="Hamilton J.P."/>
            <person name="Holt C."/>
            <person name="Huitema E."/>
            <person name="Raffaele S."/>
            <person name="Robideau G.P."/>
            <person name="Thines M."/>
            <person name="Win J."/>
            <person name="Zerillo M.M."/>
            <person name="Beakes G.W."/>
            <person name="Boore J.L."/>
            <person name="Busam D."/>
            <person name="Dumas B."/>
            <person name="Ferriera S."/>
            <person name="Fuerstenberg S.I."/>
            <person name="Gachon C.M."/>
            <person name="Gaulin E."/>
            <person name="Govers F."/>
            <person name="Grenville-Briggs L."/>
            <person name="Horner N."/>
            <person name="Hostetler J."/>
            <person name="Jiang R.H."/>
            <person name="Johnson J."/>
            <person name="Krajaejun T."/>
            <person name="Lin H."/>
            <person name="Meijer H.J."/>
            <person name="Moore B."/>
            <person name="Morris P."/>
            <person name="Phuntmart V."/>
            <person name="Puiu D."/>
            <person name="Shetty J."/>
            <person name="Stajich J.E."/>
            <person name="Tripathy S."/>
            <person name="Wawra S."/>
            <person name="van West P."/>
            <person name="Whitty B.R."/>
            <person name="Coutinho P.M."/>
            <person name="Henrissat B."/>
            <person name="Martin F."/>
            <person name="Thomas P.D."/>
            <person name="Tyler B.M."/>
            <person name="De Vries R.P."/>
            <person name="Kamoun S."/>
            <person name="Yandell M."/>
            <person name="Tisserat N."/>
            <person name="Buell C.R."/>
        </authorList>
    </citation>
    <scope>NUCLEOTIDE SEQUENCE</scope>
    <source>
        <strain evidence="3">DAOM:BR144</strain>
    </source>
</reference>
<name>K3WM30_GLOUD</name>
<feature type="compositionally biased region" description="Acidic residues" evidence="1">
    <location>
        <begin position="394"/>
        <end position="407"/>
    </location>
</feature>